<reference evidence="2 3" key="1">
    <citation type="journal article" date="2015" name="Stand. Genomic Sci.">
        <title>Genomic Encyclopedia of Bacterial and Archaeal Type Strains, Phase III: the genomes of soil and plant-associated and newly described type strains.</title>
        <authorList>
            <person name="Whitman W.B."/>
            <person name="Woyke T."/>
            <person name="Klenk H.P."/>
            <person name="Zhou Y."/>
            <person name="Lilburn T.G."/>
            <person name="Beck B.J."/>
            <person name="De Vos P."/>
            <person name="Vandamme P."/>
            <person name="Eisen J.A."/>
            <person name="Garrity G."/>
            <person name="Hugenholtz P."/>
            <person name="Kyrpides N.C."/>
        </authorList>
    </citation>
    <scope>NUCLEOTIDE SEQUENCE [LARGE SCALE GENOMIC DNA]</scope>
    <source>
        <strain evidence="2 3">VKM Ac-2540</strain>
    </source>
</reference>
<gene>
    <name evidence="2" type="ORF">EV645_0193</name>
</gene>
<dbReference type="InterPro" id="IPR016181">
    <property type="entry name" value="Acyl_CoA_acyltransferase"/>
</dbReference>
<name>A0A4Q7XLI0_9ACTN</name>
<dbReference type="PROSITE" id="PS51186">
    <property type="entry name" value="GNAT"/>
    <property type="match status" value="1"/>
</dbReference>
<protein>
    <recommendedName>
        <fullName evidence="1">N-acetyltransferase domain-containing protein</fullName>
    </recommendedName>
</protein>
<evidence type="ECO:0000259" key="1">
    <source>
        <dbReference type="PROSITE" id="PS51186"/>
    </source>
</evidence>
<dbReference type="AlphaFoldDB" id="A0A4Q7XLI0"/>
<organism evidence="2 3">
    <name type="scientific">Kribbella rubisoli</name>
    <dbReference type="NCBI Taxonomy" id="3075929"/>
    <lineage>
        <taxon>Bacteria</taxon>
        <taxon>Bacillati</taxon>
        <taxon>Actinomycetota</taxon>
        <taxon>Actinomycetes</taxon>
        <taxon>Propionibacteriales</taxon>
        <taxon>Kribbellaceae</taxon>
        <taxon>Kribbella</taxon>
    </lineage>
</organism>
<dbReference type="OrthoDB" id="4536199at2"/>
<sequence length="185" mass="20845">MTPDGIELRRSTTIDDVRSTLIEVYADVRADQLHLVHYSVERFREQLARHSSDPGWEVVIGYDDGQPVGFAYANTLTTDDRWWRRMTTPLPDGCTQTPTVAVKEIMLCNPWRGQGIALLIHDELLRDRAEEQVSLLVNALNGDGKVKALYESWGYEPISTQQPSADGPVLTAMLRRTRPPSPSAR</sequence>
<accession>A0A4Q7XLI0</accession>
<evidence type="ECO:0000313" key="3">
    <source>
        <dbReference type="Proteomes" id="UP000292027"/>
    </source>
</evidence>
<dbReference type="EMBL" id="SHKR01000001">
    <property type="protein sequence ID" value="RZU24550.1"/>
    <property type="molecule type" value="Genomic_DNA"/>
</dbReference>
<comment type="caution">
    <text evidence="2">The sequence shown here is derived from an EMBL/GenBank/DDBJ whole genome shotgun (WGS) entry which is preliminary data.</text>
</comment>
<feature type="domain" description="N-acetyltransferase" evidence="1">
    <location>
        <begin position="6"/>
        <end position="179"/>
    </location>
</feature>
<proteinExistence type="predicted"/>
<dbReference type="Proteomes" id="UP000292027">
    <property type="component" value="Unassembled WGS sequence"/>
</dbReference>
<dbReference type="SUPFAM" id="SSF55729">
    <property type="entry name" value="Acyl-CoA N-acyltransferases (Nat)"/>
    <property type="match status" value="1"/>
</dbReference>
<evidence type="ECO:0000313" key="2">
    <source>
        <dbReference type="EMBL" id="RZU24550.1"/>
    </source>
</evidence>
<dbReference type="GO" id="GO:0016747">
    <property type="term" value="F:acyltransferase activity, transferring groups other than amino-acyl groups"/>
    <property type="evidence" value="ECO:0007669"/>
    <property type="project" value="InterPro"/>
</dbReference>
<dbReference type="Gene3D" id="3.40.630.30">
    <property type="match status" value="1"/>
</dbReference>
<keyword evidence="3" id="KW-1185">Reference proteome</keyword>
<dbReference type="InterPro" id="IPR000182">
    <property type="entry name" value="GNAT_dom"/>
</dbReference>